<dbReference type="SUPFAM" id="SSF53474">
    <property type="entry name" value="alpha/beta-Hydrolases"/>
    <property type="match status" value="1"/>
</dbReference>
<dbReference type="PANTHER" id="PTHR43056:SF10">
    <property type="entry name" value="COCE_NOND FAMILY, PUTATIVE (AFU_ORTHOLOGUE AFUA_7G00600)-RELATED"/>
    <property type="match status" value="1"/>
</dbReference>
<dbReference type="SUPFAM" id="SSF49785">
    <property type="entry name" value="Galactose-binding domain-like"/>
    <property type="match status" value="1"/>
</dbReference>
<dbReference type="Gene3D" id="2.60.120.260">
    <property type="entry name" value="Galactose-binding domain-like"/>
    <property type="match status" value="1"/>
</dbReference>
<feature type="domain" description="Xaa-Pro dipeptidyl-peptidase C-terminal" evidence="3">
    <location>
        <begin position="324"/>
        <end position="581"/>
    </location>
</feature>
<dbReference type="Pfam" id="PF02129">
    <property type="entry name" value="Peptidase_S15"/>
    <property type="match status" value="1"/>
</dbReference>
<geneLocation type="plasmid" evidence="4 5">
    <name>p_1</name>
</geneLocation>
<dbReference type="AlphaFoldDB" id="A0A7G6T667"/>
<sequence>MKSGCSERCNEYPKPRFTVDLEQDVRIPMTDGVGLYADIYRPRGAGERLPTILIRTPYSKAPYRDGRDSNMKNGIAFMFAGQGFIVVVQDVRGRFRSEGSRGAASEAGDGYDTVSWIAAQSWSNGKVGGYGCSSLGISQVLMASRQPPALLAILPQAAGGAMRNRAGDVIVSGVPEIGWAFEWFRNHGNQGSQTPEKIDYQEMLRSLPVADMNERSAGFPNDWRDWVIHEPSDPWWDQFALFDESSRPNVPALFVDSWYNVSVNETLDLFNAFQKQSTTEQVRRNQYMIISPTGHCQSESTQTPFIIGERDVGDIRQDYWSIYLRWFDHWLRDGQGDFEMPHIQYYLMGANRWKSGDSWPLPETRFVPYYFRSGGKANTSNGDGILSMAMATGPADHYRYDPADPTPSPESIRGRADGSAADQREVDLRPDRLVFQTEPLSSGMEVTGPLRAVLYVSSSARDTDFIVMLSDVYPDGRAYNLQKGIARARYREAYTAQASYLEDYRDPSLLTPGKIYRIEVNMQATGNWFGPGHRIRVQVASSCFPHYARNLNTGGDNATESATAIAENTLYHDRNYPSHIILPVVP</sequence>
<gene>
    <name evidence="4" type="ORF">HB778_40160</name>
</gene>
<dbReference type="EMBL" id="CP050299">
    <property type="protein sequence ID" value="QND62249.1"/>
    <property type="molecule type" value="Genomic_DNA"/>
</dbReference>
<feature type="compositionally biased region" description="Basic and acidic residues" evidence="2">
    <location>
        <begin position="412"/>
        <end position="423"/>
    </location>
</feature>
<dbReference type="InterPro" id="IPR000383">
    <property type="entry name" value="Xaa-Pro-like_dom"/>
</dbReference>
<proteinExistence type="predicted"/>
<evidence type="ECO:0000256" key="1">
    <source>
        <dbReference type="ARBA" id="ARBA00022801"/>
    </source>
</evidence>
<organism evidence="4 5">
    <name type="scientific">Mesorhizobium huakuii</name>
    <dbReference type="NCBI Taxonomy" id="28104"/>
    <lineage>
        <taxon>Bacteria</taxon>
        <taxon>Pseudomonadati</taxon>
        <taxon>Pseudomonadota</taxon>
        <taxon>Alphaproteobacteria</taxon>
        <taxon>Hyphomicrobiales</taxon>
        <taxon>Phyllobacteriaceae</taxon>
        <taxon>Mesorhizobium</taxon>
    </lineage>
</organism>
<dbReference type="NCBIfam" id="TIGR00976">
    <property type="entry name" value="CocE_NonD"/>
    <property type="match status" value="1"/>
</dbReference>
<dbReference type="InterPro" id="IPR013736">
    <property type="entry name" value="Xaa-Pro_dipept_C"/>
</dbReference>
<keyword evidence="4" id="KW-0614">Plasmid</keyword>
<evidence type="ECO:0000256" key="2">
    <source>
        <dbReference type="SAM" id="MobiDB-lite"/>
    </source>
</evidence>
<keyword evidence="1 4" id="KW-0378">Hydrolase</keyword>
<protein>
    <submittedName>
        <fullName evidence="4">CocE/NonD family hydrolase</fullName>
    </submittedName>
</protein>
<dbReference type="SMART" id="SM00939">
    <property type="entry name" value="PepX_C"/>
    <property type="match status" value="1"/>
</dbReference>
<dbReference type="Gene3D" id="1.10.3020.10">
    <property type="entry name" value="alpha-amino acid ester hydrolase ( Helical cap domain)"/>
    <property type="match status" value="1"/>
</dbReference>
<dbReference type="Gene3D" id="3.40.50.1820">
    <property type="entry name" value="alpha/beta hydrolase"/>
    <property type="match status" value="1"/>
</dbReference>
<dbReference type="Proteomes" id="UP000515465">
    <property type="component" value="Plasmid p_1"/>
</dbReference>
<evidence type="ECO:0000259" key="3">
    <source>
        <dbReference type="SMART" id="SM00939"/>
    </source>
</evidence>
<dbReference type="PANTHER" id="PTHR43056">
    <property type="entry name" value="PEPTIDASE S9 PROLYL OLIGOPEPTIDASE"/>
    <property type="match status" value="1"/>
</dbReference>
<feature type="region of interest" description="Disordered" evidence="2">
    <location>
        <begin position="400"/>
        <end position="423"/>
    </location>
</feature>
<dbReference type="Pfam" id="PF08530">
    <property type="entry name" value="PepX_C"/>
    <property type="match status" value="1"/>
</dbReference>
<accession>A0A7G6T667</accession>
<dbReference type="GO" id="GO:0008239">
    <property type="term" value="F:dipeptidyl-peptidase activity"/>
    <property type="evidence" value="ECO:0007669"/>
    <property type="project" value="InterPro"/>
</dbReference>
<evidence type="ECO:0000313" key="5">
    <source>
        <dbReference type="Proteomes" id="UP000515465"/>
    </source>
</evidence>
<dbReference type="InterPro" id="IPR005674">
    <property type="entry name" value="CocE/Ser_esterase"/>
</dbReference>
<name>A0A7G6T667_9HYPH</name>
<evidence type="ECO:0000313" key="4">
    <source>
        <dbReference type="EMBL" id="QND62249.1"/>
    </source>
</evidence>
<reference evidence="5" key="1">
    <citation type="journal article" date="2020" name="Mol. Plant Microbe">
        <title>Rhizobial microsymbionts of the narrowly endemic Oxytropis species growing in Kamchatka are characterized by significant genetic diversity and possess a set of genes that are associated with T3SS and T6SS secretion systems and can affect the development of symbiosis.</title>
        <authorList>
            <person name="Safronova V."/>
            <person name="Guro P."/>
            <person name="Sazanova A."/>
            <person name="Kuznetsova I."/>
            <person name="Belimov A."/>
            <person name="Yakubov V."/>
            <person name="Chirak E."/>
            <person name="Afonin A."/>
            <person name="Gogolev Y."/>
            <person name="Andronov E."/>
            <person name="Tikhonovich I."/>
        </authorList>
    </citation>
    <scope>NUCLEOTIDE SEQUENCE [LARGE SCALE GENOMIC DNA]</scope>
    <source>
        <strain evidence="5">583</strain>
        <plasmid evidence="5">p_1</plasmid>
    </source>
</reference>
<dbReference type="InterPro" id="IPR008979">
    <property type="entry name" value="Galactose-bd-like_sf"/>
</dbReference>
<dbReference type="InterPro" id="IPR029058">
    <property type="entry name" value="AB_hydrolase_fold"/>
</dbReference>
<dbReference type="InterPro" id="IPR050585">
    <property type="entry name" value="Xaa-Pro_dipeptidyl-ppase/CocE"/>
</dbReference>